<keyword evidence="2 5" id="KW-0812">Transmembrane</keyword>
<evidence type="ECO:0000313" key="8">
    <source>
        <dbReference type="Proteomes" id="UP000193409"/>
    </source>
</evidence>
<dbReference type="Pfam" id="PF06271">
    <property type="entry name" value="RDD"/>
    <property type="match status" value="1"/>
</dbReference>
<evidence type="ECO:0000256" key="5">
    <source>
        <dbReference type="SAM" id="Phobius"/>
    </source>
</evidence>
<reference evidence="7 8" key="1">
    <citation type="submission" date="2017-03" db="EMBL/GenBank/DDBJ databases">
        <authorList>
            <person name="Afonso C.L."/>
            <person name="Miller P.J."/>
            <person name="Scott M.A."/>
            <person name="Spackman E."/>
            <person name="Goraichik I."/>
            <person name="Dimitrov K.M."/>
            <person name="Suarez D.L."/>
            <person name="Swayne D.E."/>
        </authorList>
    </citation>
    <scope>NUCLEOTIDE SEQUENCE [LARGE SCALE GENOMIC DNA]</scope>
    <source>
        <strain evidence="7 8">CECT 7680</strain>
    </source>
</reference>
<feature type="transmembrane region" description="Helical" evidence="5">
    <location>
        <begin position="28"/>
        <end position="46"/>
    </location>
</feature>
<evidence type="ECO:0000259" key="6">
    <source>
        <dbReference type="Pfam" id="PF06271"/>
    </source>
</evidence>
<gene>
    <name evidence="7" type="ORF">PSA7680_00237</name>
</gene>
<evidence type="ECO:0000256" key="2">
    <source>
        <dbReference type="ARBA" id="ARBA00022692"/>
    </source>
</evidence>
<feature type="transmembrane region" description="Helical" evidence="5">
    <location>
        <begin position="107"/>
        <end position="128"/>
    </location>
</feature>
<dbReference type="AlphaFoldDB" id="A0A1Y5RCP0"/>
<protein>
    <submittedName>
        <fullName evidence="7">RDD family protein</fullName>
    </submittedName>
</protein>
<feature type="domain" description="RDD" evidence="6">
    <location>
        <begin position="25"/>
        <end position="140"/>
    </location>
</feature>
<keyword evidence="4 5" id="KW-0472">Membrane</keyword>
<keyword evidence="8" id="KW-1185">Reference proteome</keyword>
<dbReference type="EMBL" id="FWFQ01000001">
    <property type="protein sequence ID" value="SLN13129.1"/>
    <property type="molecule type" value="Genomic_DNA"/>
</dbReference>
<dbReference type="InterPro" id="IPR010432">
    <property type="entry name" value="RDD"/>
</dbReference>
<evidence type="ECO:0000256" key="1">
    <source>
        <dbReference type="ARBA" id="ARBA00004141"/>
    </source>
</evidence>
<keyword evidence="3 5" id="KW-1133">Transmembrane helix</keyword>
<evidence type="ECO:0000256" key="4">
    <source>
        <dbReference type="ARBA" id="ARBA00023136"/>
    </source>
</evidence>
<comment type="subcellular location">
    <subcellularLocation>
        <location evidence="1">Membrane</location>
        <topology evidence="1">Multi-pass membrane protein</topology>
    </subcellularLocation>
</comment>
<dbReference type="Proteomes" id="UP000193409">
    <property type="component" value="Unassembled WGS sequence"/>
</dbReference>
<proteinExistence type="predicted"/>
<organism evidence="7 8">
    <name type="scientific">Pseudoruegeria aquimaris</name>
    <dbReference type="NCBI Taxonomy" id="393663"/>
    <lineage>
        <taxon>Bacteria</taxon>
        <taxon>Pseudomonadati</taxon>
        <taxon>Pseudomonadota</taxon>
        <taxon>Alphaproteobacteria</taxon>
        <taxon>Rhodobacterales</taxon>
        <taxon>Roseobacteraceae</taxon>
        <taxon>Pseudoruegeria</taxon>
    </lineage>
</organism>
<evidence type="ECO:0000256" key="3">
    <source>
        <dbReference type="ARBA" id="ARBA00022989"/>
    </source>
</evidence>
<dbReference type="GO" id="GO:0016020">
    <property type="term" value="C:membrane"/>
    <property type="evidence" value="ECO:0007669"/>
    <property type="project" value="UniProtKB-SubCell"/>
</dbReference>
<accession>A0A1Y5RCP0</accession>
<sequence>MSMTEPLWGLPDPDTHAEFYQDVAAKRFFAWLIDAVFILLITAIIVPFTAFTALFFLPALALGVSLVYRTVSIARHSATPGMRFVSIEFRNHRGETFDTATALLHTVGYLVSMSMVFPQVISVILMLTSRRRQGLTDMLLGTAAVNRAARF</sequence>
<evidence type="ECO:0000313" key="7">
    <source>
        <dbReference type="EMBL" id="SLN13129.1"/>
    </source>
</evidence>
<name>A0A1Y5RCP0_9RHOB</name>